<protein>
    <recommendedName>
        <fullName evidence="3">Helicase superfamily 3 single-stranded DNA/RNA virus domain-containing protein</fullName>
    </recommendedName>
</protein>
<name>A0A2N5PHZ4_MEDGN</name>
<gene>
    <name evidence="1" type="ORF">CDL26_01420</name>
</gene>
<proteinExistence type="predicted"/>
<dbReference type="Proteomes" id="UP000234891">
    <property type="component" value="Unassembled WGS sequence"/>
</dbReference>
<evidence type="ECO:0000313" key="1">
    <source>
        <dbReference type="EMBL" id="PLT74756.1"/>
    </source>
</evidence>
<organism evidence="1 2">
    <name type="scientific">Mediterraneibacter gnavus</name>
    <name type="common">Ruminococcus gnavus</name>
    <dbReference type="NCBI Taxonomy" id="33038"/>
    <lineage>
        <taxon>Bacteria</taxon>
        <taxon>Bacillati</taxon>
        <taxon>Bacillota</taxon>
        <taxon>Clostridia</taxon>
        <taxon>Lachnospirales</taxon>
        <taxon>Lachnospiraceae</taxon>
        <taxon>Mediterraneibacter</taxon>
    </lineage>
</organism>
<sequence>MGFSPKTRGRCWVGTIHVTNMEKAGLEKKQYECPEYLAEYFIRLWEESGAKREAAIAVCVSSTGCYHCHIACYGNTTTLKKVSEILFDSHIEPQLGGKQALTAYICKEGDYAEKGEQVLYTKGLEVIQDRQGLRSDLEVIEELLEEGLTPEQIYAESFRYRRYEKMIKSHYLAKRIAEIPLIKTMWNEYHFGRSGSGKTYSYFKLCEIFSPEEVYLCNDYANSGSSGGGFDFYANNPAKIVLLDEFRGNIPYAQLLSMLDVYSRNQQHCRFQNTYNLWENVIICSIYPPEEVYRFMVDDTKKNIDSISQFFRRLNVIVYHYKNKEGEYKSFEMPACEYSCAEEMIKKAELYEAGFICSEKLSIVHQKKVDEVVSHVQKQIDTSDSTDSIQKKF</sequence>
<dbReference type="EMBL" id="NIHS01000002">
    <property type="protein sequence ID" value="PLT74756.1"/>
    <property type="molecule type" value="Genomic_DNA"/>
</dbReference>
<accession>A0A2N5PHZ4</accession>
<dbReference type="RefSeq" id="WP_101869961.1">
    <property type="nucleotide sequence ID" value="NZ_NIHS01000002.1"/>
</dbReference>
<dbReference type="AlphaFoldDB" id="A0A2N5PHZ4"/>
<evidence type="ECO:0000313" key="2">
    <source>
        <dbReference type="Proteomes" id="UP000234891"/>
    </source>
</evidence>
<reference evidence="1 2" key="1">
    <citation type="journal article" date="2017" name="Genome Med.">
        <title>A novel Ruminococcus gnavus clade enriched in inflammatory bowel disease patients.</title>
        <authorList>
            <person name="Hall A.B."/>
            <person name="Yassour M."/>
            <person name="Sauk J."/>
            <person name="Garner A."/>
            <person name="Jiang X."/>
            <person name="Arthur T."/>
            <person name="Lagoudas G.K."/>
            <person name="Vatanen T."/>
            <person name="Fornelos N."/>
            <person name="Wilson R."/>
            <person name="Bertha M."/>
            <person name="Cohen M."/>
            <person name="Garber J."/>
            <person name="Khalili H."/>
            <person name="Gevers D."/>
            <person name="Ananthakrishnan A.N."/>
            <person name="Kugathasan S."/>
            <person name="Lander E.S."/>
            <person name="Blainey P."/>
            <person name="Vlamakis H."/>
            <person name="Xavier R.J."/>
            <person name="Huttenhower C."/>
        </authorList>
    </citation>
    <scope>NUCLEOTIDE SEQUENCE [LARGE SCALE GENOMIC DNA]</scope>
    <source>
        <strain evidence="1 2">RJX1124</strain>
    </source>
</reference>
<comment type="caution">
    <text evidence="1">The sequence shown here is derived from an EMBL/GenBank/DDBJ whole genome shotgun (WGS) entry which is preliminary data.</text>
</comment>
<evidence type="ECO:0008006" key="3">
    <source>
        <dbReference type="Google" id="ProtNLM"/>
    </source>
</evidence>